<feature type="compositionally biased region" description="Polar residues" evidence="2">
    <location>
        <begin position="580"/>
        <end position="589"/>
    </location>
</feature>
<dbReference type="InterPro" id="IPR003034">
    <property type="entry name" value="SAP_dom"/>
</dbReference>
<feature type="region of interest" description="Disordered" evidence="2">
    <location>
        <begin position="120"/>
        <end position="148"/>
    </location>
</feature>
<feature type="region of interest" description="Disordered" evidence="2">
    <location>
        <begin position="888"/>
        <end position="908"/>
    </location>
</feature>
<evidence type="ECO:0000256" key="2">
    <source>
        <dbReference type="SAM" id="MobiDB-lite"/>
    </source>
</evidence>
<evidence type="ECO:0000256" key="1">
    <source>
        <dbReference type="PROSITE-ProRule" id="PRU00047"/>
    </source>
</evidence>
<dbReference type="SMART" id="SM00343">
    <property type="entry name" value="ZnF_C2HC"/>
    <property type="match status" value="2"/>
</dbReference>
<feature type="compositionally biased region" description="Basic and acidic residues" evidence="2">
    <location>
        <begin position="329"/>
        <end position="348"/>
    </location>
</feature>
<dbReference type="InterPro" id="IPR001878">
    <property type="entry name" value="Znf_CCHC"/>
</dbReference>
<dbReference type="AlphaFoldDB" id="A0A0J7KKT1"/>
<feature type="region of interest" description="Disordered" evidence="2">
    <location>
        <begin position="43"/>
        <end position="78"/>
    </location>
</feature>
<feature type="region of interest" description="Disordered" evidence="2">
    <location>
        <begin position="634"/>
        <end position="662"/>
    </location>
</feature>
<gene>
    <name evidence="4" type="ORF">RF55_9376</name>
</gene>
<reference evidence="4 5" key="1">
    <citation type="submission" date="2015-04" db="EMBL/GenBank/DDBJ databases">
        <title>Lasius niger genome sequencing.</title>
        <authorList>
            <person name="Konorov E.A."/>
            <person name="Nikitin M.A."/>
            <person name="Kirill M.V."/>
            <person name="Chang P."/>
        </authorList>
    </citation>
    <scope>NUCLEOTIDE SEQUENCE [LARGE SCALE GENOMIC DNA]</scope>
    <source>
        <tissue evidence="4">Whole</tissue>
    </source>
</reference>
<sequence length="957" mass="107069">MERDRLEALTVDELRQEALRYQLPAASDRDILIETILAHLSLNSPFDEPVPGPSGSRAPSVKSRKGTGSTDQRPSVPTVVVTTAEETPAQTGALDRLADTMAVFMQQQQQMMEEIRLLSRRDNYTASEPTPQPEEEEPIRSPAVSTSSPAQAVTLLAPQIPEFGGTDEENVHVWSQRVDRVAQVHRASEDVVLLAASSKLTKLAKQWYEMQSGLVLESWFELKQAMIKMFDRRVSFTAAMQKIEARKWNPAKESFDQYSIDKLALIHRLDLPSTDTINLIIGGIPQHSLRATALALTTQTVDKFLEAMRRITYGMGDIEKKSSHQNKGNKKDFKAADGKSQGHRDKSTKGTCNYCKKEGHWKSECPLLKKKERTVATASSPAPAKTPSSTQPTAAVVEGNDKDKLYLSGPLIVIDKINNVNFFFRSGIRIRYPLEIRINYELVTSRIPEPSAHRFSDKHHAALKVTHVLSFVLTACFAISILFQRHWVEVKNNIQVRTKKFMVGTRNQKNQWLIMERDRLEALTVDELRQEALRYQLPAASDRDILIETILAHLSLNSPFDEPVPGPSGSRAPSVKSRKGTGSTDQRPSVPTVVVTTAEETPAQTGALDRLADTMAVFMQQQQQMMEEIRLLSRRDNYTASEPTPQPEEEEPIRSPAVSTSSPAQAVTLLAPQIPEFGGTDEENVHVWSQRVDRVAQVHRASEDVVLLAASSKLTKLAKQWYEMQSGLVLESWFELKQAMIKMFDRRVSFTAAMQKIEARKWNPAKESFDQYSIDKLALIHRLDLPSTDTINLIIGGIPQHSLRATALALTTQTVDKFLEAMRRITYGMGDIEKKSSHQNKGNKKDFKAADGKSQGHRDKSTKGTCNYCKKEGHWKSECPLLKKKERTVATASSPAPAKTPSSTQPTAAVVEGNDKDKLYLSGPLIVIDKINNVNYTIIISIIDYIRDECGIRMDEL</sequence>
<keyword evidence="1" id="KW-0862">Zinc</keyword>
<dbReference type="Pfam" id="PF00098">
    <property type="entry name" value="zf-CCHC"/>
    <property type="match status" value="2"/>
</dbReference>
<feature type="compositionally biased region" description="Low complexity" evidence="2">
    <location>
        <begin position="890"/>
        <end position="908"/>
    </location>
</feature>
<dbReference type="PANTHER" id="PTHR33223">
    <property type="entry name" value="CCHC-TYPE DOMAIN-CONTAINING PROTEIN"/>
    <property type="match status" value="1"/>
</dbReference>
<feature type="compositionally biased region" description="Basic and acidic residues" evidence="2">
    <location>
        <begin position="843"/>
        <end position="862"/>
    </location>
</feature>
<dbReference type="PaxDb" id="67767-A0A0J7KKT1"/>
<evidence type="ECO:0000313" key="4">
    <source>
        <dbReference type="EMBL" id="KMQ90826.1"/>
    </source>
</evidence>
<feature type="region of interest" description="Disordered" evidence="2">
    <location>
        <begin position="372"/>
        <end position="394"/>
    </location>
</feature>
<protein>
    <recommendedName>
        <fullName evidence="3">CCHC-type domain-containing protein</fullName>
    </recommendedName>
</protein>
<dbReference type="Proteomes" id="UP000036403">
    <property type="component" value="Unassembled WGS sequence"/>
</dbReference>
<dbReference type="EMBL" id="LBMM01006199">
    <property type="protein sequence ID" value="KMQ90826.1"/>
    <property type="molecule type" value="Genomic_DNA"/>
</dbReference>
<comment type="caution">
    <text evidence="4">The sequence shown here is derived from an EMBL/GenBank/DDBJ whole genome shotgun (WGS) entry which is preliminary data.</text>
</comment>
<feature type="compositionally biased region" description="Low complexity" evidence="2">
    <location>
        <begin position="376"/>
        <end position="394"/>
    </location>
</feature>
<dbReference type="Gene3D" id="4.10.60.10">
    <property type="entry name" value="Zinc finger, CCHC-type"/>
    <property type="match status" value="2"/>
</dbReference>
<dbReference type="InterPro" id="IPR036875">
    <property type="entry name" value="Znf_CCHC_sf"/>
</dbReference>
<feature type="region of interest" description="Disordered" evidence="2">
    <location>
        <begin position="830"/>
        <end position="863"/>
    </location>
</feature>
<keyword evidence="5" id="KW-1185">Reference proteome</keyword>
<dbReference type="PANTHER" id="PTHR33223:SF6">
    <property type="entry name" value="CCHC-TYPE DOMAIN-CONTAINING PROTEIN"/>
    <property type="match status" value="1"/>
</dbReference>
<feature type="region of interest" description="Disordered" evidence="2">
    <location>
        <begin position="316"/>
        <end position="351"/>
    </location>
</feature>
<feature type="compositionally biased region" description="Polar residues" evidence="2">
    <location>
        <begin position="66"/>
        <end position="75"/>
    </location>
</feature>
<feature type="region of interest" description="Disordered" evidence="2">
    <location>
        <begin position="558"/>
        <end position="592"/>
    </location>
</feature>
<accession>A0A0J7KKT1</accession>
<organism evidence="4 5">
    <name type="scientific">Lasius niger</name>
    <name type="common">Black garden ant</name>
    <dbReference type="NCBI Taxonomy" id="67767"/>
    <lineage>
        <taxon>Eukaryota</taxon>
        <taxon>Metazoa</taxon>
        <taxon>Ecdysozoa</taxon>
        <taxon>Arthropoda</taxon>
        <taxon>Hexapoda</taxon>
        <taxon>Insecta</taxon>
        <taxon>Pterygota</taxon>
        <taxon>Neoptera</taxon>
        <taxon>Endopterygota</taxon>
        <taxon>Hymenoptera</taxon>
        <taxon>Apocrita</taxon>
        <taxon>Aculeata</taxon>
        <taxon>Formicoidea</taxon>
        <taxon>Formicidae</taxon>
        <taxon>Formicinae</taxon>
        <taxon>Lasius</taxon>
        <taxon>Lasius</taxon>
    </lineage>
</organism>
<dbReference type="GO" id="GO:0003676">
    <property type="term" value="F:nucleic acid binding"/>
    <property type="evidence" value="ECO:0007669"/>
    <property type="project" value="InterPro"/>
</dbReference>
<evidence type="ECO:0000259" key="3">
    <source>
        <dbReference type="PROSITE" id="PS50158"/>
    </source>
</evidence>
<dbReference type="PROSITE" id="PS50158">
    <property type="entry name" value="ZF_CCHC"/>
    <property type="match status" value="2"/>
</dbReference>
<feature type="domain" description="CCHC-type" evidence="3">
    <location>
        <begin position="866"/>
        <end position="880"/>
    </location>
</feature>
<dbReference type="GO" id="GO:0008270">
    <property type="term" value="F:zinc ion binding"/>
    <property type="evidence" value="ECO:0007669"/>
    <property type="project" value="UniProtKB-KW"/>
</dbReference>
<feature type="domain" description="CCHC-type" evidence="3">
    <location>
        <begin position="352"/>
        <end position="366"/>
    </location>
</feature>
<evidence type="ECO:0000313" key="5">
    <source>
        <dbReference type="Proteomes" id="UP000036403"/>
    </source>
</evidence>
<keyword evidence="1" id="KW-0479">Metal-binding</keyword>
<dbReference type="SMART" id="SM00513">
    <property type="entry name" value="SAP"/>
    <property type="match status" value="2"/>
</dbReference>
<keyword evidence="1" id="KW-0863">Zinc-finger</keyword>
<proteinExistence type="predicted"/>
<name>A0A0J7KKT1_LASNI</name>
<dbReference type="SUPFAM" id="SSF57756">
    <property type="entry name" value="Retrovirus zinc finger-like domains"/>
    <property type="match status" value="2"/>
</dbReference>